<reference evidence="2 3" key="1">
    <citation type="submission" date="2017-02" db="EMBL/GenBank/DDBJ databases">
        <title>Pseudoalteromonas ulvae TC14 Genome.</title>
        <authorList>
            <person name="Molmeret M."/>
        </authorList>
    </citation>
    <scope>NUCLEOTIDE SEQUENCE [LARGE SCALE GENOMIC DNA]</scope>
    <source>
        <strain evidence="2">TC14</strain>
    </source>
</reference>
<proteinExistence type="predicted"/>
<evidence type="ECO:0000313" key="2">
    <source>
        <dbReference type="EMBL" id="OUL56359.1"/>
    </source>
</evidence>
<dbReference type="OrthoDB" id="8548541at2"/>
<dbReference type="Proteomes" id="UP000194841">
    <property type="component" value="Unassembled WGS sequence"/>
</dbReference>
<evidence type="ECO:0000256" key="1">
    <source>
        <dbReference type="SAM" id="MobiDB-lite"/>
    </source>
</evidence>
<protein>
    <recommendedName>
        <fullName evidence="4">DUF2971 domain-containing protein</fullName>
    </recommendedName>
</protein>
<dbReference type="RefSeq" id="WP_086745325.1">
    <property type="nucleotide sequence ID" value="NZ_MWPV01000006.1"/>
</dbReference>
<organism evidence="2 3">
    <name type="scientific">Pseudoalteromonas ulvae</name>
    <dbReference type="NCBI Taxonomy" id="107327"/>
    <lineage>
        <taxon>Bacteria</taxon>
        <taxon>Pseudomonadati</taxon>
        <taxon>Pseudomonadota</taxon>
        <taxon>Gammaproteobacteria</taxon>
        <taxon>Alteromonadales</taxon>
        <taxon>Pseudoalteromonadaceae</taxon>
        <taxon>Pseudoalteromonas</taxon>
    </lineage>
</organism>
<sequence length="248" mass="28279">MPRSEHAATPSGLSTPQHGHVPHGNANVWRYMNTWKFEQLLKTRALYFANANQLTDQYEVCVPEAVLAKKRQSLIQQGLKDHQLDDAMAAFHWSNRPEKAHVYINCWSVSPHESYALWKIYLGGDHNGVAVKTSFSQLRQALSAEQSRNIKLTNVAYKGFISPDSLSPETVIATKKPFYDFEKELRLFFVCDTALCAGVNVAVDVDRVVHKVFISPFADPEYITAIQQLLKRYHFAHVTIRHSQIREL</sequence>
<name>A0A244CMB8_PSEDV</name>
<comment type="caution">
    <text evidence="2">The sequence shown here is derived from an EMBL/GenBank/DDBJ whole genome shotgun (WGS) entry which is preliminary data.</text>
</comment>
<keyword evidence="3" id="KW-1185">Reference proteome</keyword>
<feature type="region of interest" description="Disordered" evidence="1">
    <location>
        <begin position="1"/>
        <end position="21"/>
    </location>
</feature>
<evidence type="ECO:0008006" key="4">
    <source>
        <dbReference type="Google" id="ProtNLM"/>
    </source>
</evidence>
<dbReference type="AlphaFoldDB" id="A0A244CMB8"/>
<dbReference type="EMBL" id="MWPV01000006">
    <property type="protein sequence ID" value="OUL56359.1"/>
    <property type="molecule type" value="Genomic_DNA"/>
</dbReference>
<gene>
    <name evidence="2" type="ORF">B1199_16920</name>
</gene>
<accession>A0A244CMB8</accession>
<evidence type="ECO:0000313" key="3">
    <source>
        <dbReference type="Proteomes" id="UP000194841"/>
    </source>
</evidence>